<organism evidence="4 5">
    <name type="scientific">Oryza sativa subsp. japonica</name>
    <name type="common">Rice</name>
    <dbReference type="NCBI Taxonomy" id="39947"/>
    <lineage>
        <taxon>Eukaryota</taxon>
        <taxon>Viridiplantae</taxon>
        <taxon>Streptophyta</taxon>
        <taxon>Embryophyta</taxon>
        <taxon>Tracheophyta</taxon>
        <taxon>Spermatophyta</taxon>
        <taxon>Magnoliopsida</taxon>
        <taxon>Liliopsida</taxon>
        <taxon>Poales</taxon>
        <taxon>Poaceae</taxon>
        <taxon>BOP clade</taxon>
        <taxon>Oryzoideae</taxon>
        <taxon>Oryzeae</taxon>
        <taxon>Oryzinae</taxon>
        <taxon>Oryza</taxon>
        <taxon>Oryza sativa</taxon>
    </lineage>
</organism>
<feature type="compositionally biased region" description="Low complexity" evidence="1">
    <location>
        <begin position="149"/>
        <end position="165"/>
    </location>
</feature>
<protein>
    <recommendedName>
        <fullName evidence="6">Retrotransposon protein, putative, unclassified</fullName>
    </recommendedName>
</protein>
<feature type="region of interest" description="Disordered" evidence="1">
    <location>
        <begin position="551"/>
        <end position="636"/>
    </location>
</feature>
<reference evidence="5" key="1">
    <citation type="journal article" date="2005" name="Nature">
        <title>The map-based sequence of the rice genome.</title>
        <authorList>
            <consortium name="International rice genome sequencing project (IRGSP)"/>
            <person name="Matsumoto T."/>
            <person name="Wu J."/>
            <person name="Kanamori H."/>
            <person name="Katayose Y."/>
            <person name="Fujisawa M."/>
            <person name="Namiki N."/>
            <person name="Mizuno H."/>
            <person name="Yamamoto K."/>
            <person name="Antonio B.A."/>
            <person name="Baba T."/>
            <person name="Sakata K."/>
            <person name="Nagamura Y."/>
            <person name="Aoki H."/>
            <person name="Arikawa K."/>
            <person name="Arita K."/>
            <person name="Bito T."/>
            <person name="Chiden Y."/>
            <person name="Fujitsuka N."/>
            <person name="Fukunaka R."/>
            <person name="Hamada M."/>
            <person name="Harada C."/>
            <person name="Hayashi A."/>
            <person name="Hijishita S."/>
            <person name="Honda M."/>
            <person name="Hosokawa S."/>
            <person name="Ichikawa Y."/>
            <person name="Idonuma A."/>
            <person name="Iijima M."/>
            <person name="Ikeda M."/>
            <person name="Ikeno M."/>
            <person name="Ito K."/>
            <person name="Ito S."/>
            <person name="Ito T."/>
            <person name="Ito Y."/>
            <person name="Ito Y."/>
            <person name="Iwabuchi A."/>
            <person name="Kamiya K."/>
            <person name="Karasawa W."/>
            <person name="Kurita K."/>
            <person name="Katagiri S."/>
            <person name="Kikuta A."/>
            <person name="Kobayashi H."/>
            <person name="Kobayashi N."/>
            <person name="Machita K."/>
            <person name="Maehara T."/>
            <person name="Masukawa M."/>
            <person name="Mizubayashi T."/>
            <person name="Mukai Y."/>
            <person name="Nagasaki H."/>
            <person name="Nagata Y."/>
            <person name="Naito S."/>
            <person name="Nakashima M."/>
            <person name="Nakama Y."/>
            <person name="Nakamichi Y."/>
            <person name="Nakamura M."/>
            <person name="Meguro A."/>
            <person name="Negishi M."/>
            <person name="Ohta I."/>
            <person name="Ohta T."/>
            <person name="Okamoto M."/>
            <person name="Ono N."/>
            <person name="Saji S."/>
            <person name="Sakaguchi M."/>
            <person name="Sakai K."/>
            <person name="Shibata M."/>
            <person name="Shimokawa T."/>
            <person name="Song J."/>
            <person name="Takazaki Y."/>
            <person name="Terasawa K."/>
            <person name="Tsugane M."/>
            <person name="Tsuji K."/>
            <person name="Ueda S."/>
            <person name="Waki K."/>
            <person name="Yamagata H."/>
            <person name="Yamamoto M."/>
            <person name="Yamamoto S."/>
            <person name="Yamane H."/>
            <person name="Yoshiki S."/>
            <person name="Yoshihara R."/>
            <person name="Yukawa K."/>
            <person name="Zhong H."/>
            <person name="Yano M."/>
            <person name="Yuan Q."/>
            <person name="Ouyang S."/>
            <person name="Liu J."/>
            <person name="Jones K.M."/>
            <person name="Gansberger K."/>
            <person name="Moffat K."/>
            <person name="Hill J."/>
            <person name="Bera J."/>
            <person name="Fadrosh D."/>
            <person name="Jin S."/>
            <person name="Johri S."/>
            <person name="Kim M."/>
            <person name="Overton L."/>
            <person name="Reardon M."/>
            <person name="Tsitrin T."/>
            <person name="Vuong H."/>
            <person name="Weaver B."/>
            <person name="Ciecko A."/>
            <person name="Tallon L."/>
            <person name="Jackson J."/>
            <person name="Pai G."/>
            <person name="Aken S.V."/>
            <person name="Utterback T."/>
            <person name="Reidmuller S."/>
            <person name="Feldblyum T."/>
            <person name="Hsiao J."/>
            <person name="Zismann V."/>
            <person name="Iobst S."/>
            <person name="de Vazeille A.R."/>
            <person name="Buell C.R."/>
            <person name="Ying K."/>
            <person name="Li Y."/>
            <person name="Lu T."/>
            <person name="Huang Y."/>
            <person name="Zhao Q."/>
            <person name="Feng Q."/>
            <person name="Zhang L."/>
            <person name="Zhu J."/>
            <person name="Weng Q."/>
            <person name="Mu J."/>
            <person name="Lu Y."/>
            <person name="Fan D."/>
            <person name="Liu Y."/>
            <person name="Guan J."/>
            <person name="Zhang Y."/>
            <person name="Yu S."/>
            <person name="Liu X."/>
            <person name="Zhang Y."/>
            <person name="Hong G."/>
            <person name="Han B."/>
            <person name="Choisne N."/>
            <person name="Demange N."/>
            <person name="Orjeda G."/>
            <person name="Samain S."/>
            <person name="Cattolico L."/>
            <person name="Pelletier E."/>
            <person name="Couloux A."/>
            <person name="Segurens B."/>
            <person name="Wincker P."/>
            <person name="D'Hont A."/>
            <person name="Scarpelli C."/>
            <person name="Weissenbach J."/>
            <person name="Salanoubat M."/>
            <person name="Quetier F."/>
            <person name="Yu Y."/>
            <person name="Kim H.R."/>
            <person name="Rambo T."/>
            <person name="Currie J."/>
            <person name="Collura K."/>
            <person name="Luo M."/>
            <person name="Yang T."/>
            <person name="Ammiraju J.S.S."/>
            <person name="Engler F."/>
            <person name="Soderlund C."/>
            <person name="Wing R.A."/>
            <person name="Palmer L.E."/>
            <person name="de la Bastide M."/>
            <person name="Spiegel L."/>
            <person name="Nascimento L."/>
            <person name="Zutavern T."/>
            <person name="O'Shaughnessy A."/>
            <person name="Dike S."/>
            <person name="Dedhia N."/>
            <person name="Preston R."/>
            <person name="Balija V."/>
            <person name="McCombie W.R."/>
            <person name="Chow T."/>
            <person name="Chen H."/>
            <person name="Chung M."/>
            <person name="Chen C."/>
            <person name="Shaw J."/>
            <person name="Wu H."/>
            <person name="Hsiao K."/>
            <person name="Chao Y."/>
            <person name="Chu M."/>
            <person name="Cheng C."/>
            <person name="Hour A."/>
            <person name="Lee P."/>
            <person name="Lin S."/>
            <person name="Lin Y."/>
            <person name="Liou J."/>
            <person name="Liu S."/>
            <person name="Hsing Y."/>
            <person name="Raghuvanshi S."/>
            <person name="Mohanty A."/>
            <person name="Bharti A.K."/>
            <person name="Gaur A."/>
            <person name="Gupta V."/>
            <person name="Kumar D."/>
            <person name="Ravi V."/>
            <person name="Vij S."/>
            <person name="Kapur A."/>
            <person name="Khurana P."/>
            <person name="Khurana P."/>
            <person name="Khurana J.P."/>
            <person name="Tyagi A.K."/>
            <person name="Gaikwad K."/>
            <person name="Singh A."/>
            <person name="Dalal V."/>
            <person name="Srivastava S."/>
            <person name="Dixit A."/>
            <person name="Pal A.K."/>
            <person name="Ghazi I.A."/>
            <person name="Yadav M."/>
            <person name="Pandit A."/>
            <person name="Bhargava A."/>
            <person name="Sureshbabu K."/>
            <person name="Batra K."/>
            <person name="Sharma T.R."/>
            <person name="Mohapatra T."/>
            <person name="Singh N.K."/>
            <person name="Messing J."/>
            <person name="Nelson A.B."/>
            <person name="Fuks G."/>
            <person name="Kavchok S."/>
            <person name="Keizer G."/>
            <person name="Linton E."/>
            <person name="Llaca V."/>
            <person name="Song R."/>
            <person name="Tanyolac B."/>
            <person name="Young S."/>
            <person name="Ho-Il K."/>
            <person name="Hahn J.H."/>
            <person name="Sangsakoo G."/>
            <person name="Vanavichit A."/>
            <person name="de Mattos Luiz.A.T."/>
            <person name="Zimmer P.D."/>
            <person name="Malone G."/>
            <person name="Dellagostin O."/>
            <person name="de Oliveira A.C."/>
            <person name="Bevan M."/>
            <person name="Bancroft I."/>
            <person name="Minx P."/>
            <person name="Cordum H."/>
            <person name="Wilson R."/>
            <person name="Cheng Z."/>
            <person name="Jin W."/>
            <person name="Jiang J."/>
            <person name="Leong S.A."/>
            <person name="Iwama H."/>
            <person name="Gojobori T."/>
            <person name="Itoh T."/>
            <person name="Niimura Y."/>
            <person name="Fujii Y."/>
            <person name="Habara T."/>
            <person name="Sakai H."/>
            <person name="Sato Y."/>
            <person name="Wilson G."/>
            <person name="Kumar K."/>
            <person name="McCouch S."/>
            <person name="Juretic N."/>
            <person name="Hoen D."/>
            <person name="Wright S."/>
            <person name="Bruskiewich R."/>
            <person name="Bureau T."/>
            <person name="Miyao A."/>
            <person name="Hirochika H."/>
            <person name="Nishikawa T."/>
            <person name="Kadowaki K."/>
            <person name="Sugiura M."/>
            <person name="Burr B."/>
            <person name="Sasaki T."/>
        </authorList>
    </citation>
    <scope>NUCLEOTIDE SEQUENCE [LARGE SCALE GENOMIC DNA]</scope>
    <source>
        <strain evidence="5">cv. Nipponbare</strain>
    </source>
</reference>
<dbReference type="Proteomes" id="UP000000763">
    <property type="component" value="Chromosome 3"/>
</dbReference>
<evidence type="ECO:0008006" key="6">
    <source>
        <dbReference type="Google" id="ProtNLM"/>
    </source>
</evidence>
<feature type="compositionally biased region" description="Basic residues" evidence="1">
    <location>
        <begin position="455"/>
        <end position="467"/>
    </location>
</feature>
<feature type="region of interest" description="Disordered" evidence="1">
    <location>
        <begin position="399"/>
        <end position="436"/>
    </location>
</feature>
<evidence type="ECO:0000256" key="1">
    <source>
        <dbReference type="SAM" id="MobiDB-lite"/>
    </source>
</evidence>
<dbReference type="PANTHER" id="PTHR33223:SF8">
    <property type="entry name" value="OS04G0172440 PROTEIN"/>
    <property type="match status" value="1"/>
</dbReference>
<evidence type="ECO:0000313" key="5">
    <source>
        <dbReference type="Proteomes" id="UP000000763"/>
    </source>
</evidence>
<feature type="compositionally biased region" description="Basic and acidic residues" evidence="1">
    <location>
        <begin position="166"/>
        <end position="183"/>
    </location>
</feature>
<feature type="region of interest" description="Disordered" evidence="1">
    <location>
        <begin position="455"/>
        <end position="477"/>
    </location>
</feature>
<evidence type="ECO:0000259" key="2">
    <source>
        <dbReference type="Pfam" id="PF03732"/>
    </source>
</evidence>
<dbReference type="PANTHER" id="PTHR33223">
    <property type="entry name" value="CCHC-TYPE DOMAIN-CONTAINING PROTEIN"/>
    <property type="match status" value="1"/>
</dbReference>
<evidence type="ECO:0000259" key="3">
    <source>
        <dbReference type="Pfam" id="PF13966"/>
    </source>
</evidence>
<dbReference type="EMBL" id="AC135209">
    <property type="protein sequence ID" value="AAP06924.1"/>
    <property type="molecule type" value="Genomic_DNA"/>
</dbReference>
<feature type="compositionally biased region" description="Low complexity" evidence="1">
    <location>
        <begin position="125"/>
        <end position="141"/>
    </location>
</feature>
<evidence type="ECO:0000313" key="4">
    <source>
        <dbReference type="EMBL" id="AAP06924.1"/>
    </source>
</evidence>
<feature type="compositionally biased region" description="Low complexity" evidence="1">
    <location>
        <begin position="402"/>
        <end position="417"/>
    </location>
</feature>
<dbReference type="AlphaFoldDB" id="Q10NG4"/>
<gene>
    <name evidence="4" type="primary">OSJNBa0071M09.16</name>
</gene>
<feature type="region of interest" description="Disordered" evidence="1">
    <location>
        <begin position="120"/>
        <end position="219"/>
    </location>
</feature>
<feature type="domain" description="Reverse transcriptase zinc-binding" evidence="3">
    <location>
        <begin position="961"/>
        <end position="1045"/>
    </location>
</feature>
<dbReference type="Pfam" id="PF03732">
    <property type="entry name" value="Retrotrans_gag"/>
    <property type="match status" value="1"/>
</dbReference>
<dbReference type="InterPro" id="IPR005162">
    <property type="entry name" value="Retrotrans_gag_dom"/>
</dbReference>
<accession>Q10NG4</accession>
<dbReference type="Pfam" id="PF13966">
    <property type="entry name" value="zf-RVT"/>
    <property type="match status" value="1"/>
</dbReference>
<feature type="region of interest" description="Disordered" evidence="1">
    <location>
        <begin position="1"/>
        <end position="101"/>
    </location>
</feature>
<sequence length="1143" mass="126395">MAEQAKAHDLSPSVSGDDGEPNPRRRARTPPPPPRQSPKQGEALGRVDKSVASPFAGDAGERRDGERRLLVYGDGSTPQGALQAAGALLRHPPVVHDPESPAQRWLGDVANLVMTAQQRLGAGGRSATTKTSGAATTGSVSSRRRARRAAAAARHSAATPSSTPSTRKDQHGEPDARLNIERRRNSRRTPRATEGASSSRVSPRHGREDQPSVPPAGGVGCRAFVASLRNVRWPPRFRPTITEKYDGSVNPTEFLQVYTTGIEAAGGDDRVMANFFPMALKGQARGWLMNLPPASVHSWEDLCQQFTMNFQGTYPRPGEEADLHAVQRGDDESLRSYIQRFCQVRNTIPCIPAHAVIYAFRGGVRHNRMLEKIASKEPQTTAELFQLADRVARKEEAWTWNPSGPGVAASAAPGSAAQTGRRDRRRKKRSAHSDDEGHVLAVEGVSLATRKGSLYKKGARRPRKKKEKAIQDWRGPGGSLRRARVTSLVVVIVRTTVAALLVGVEGEREPRGRTLEAVNDVVGGVPDLRACAVLGSERELFQRCPRGEVRVREAPKPNGGPRPPTAGVGPPPACPTVSGAPDPQDSLGATVGRPRLSPSYPEDIGAEAEGAPRCLSDEERPGDAAPSEEDRPRRKVQRPVYFVSEALRDAKTRYPRAQKMLYAILMAPRKAPSPYLQAKQIGSPRFVRCSGNVAVLKRPPIMDSQVTITNVHGLRPLGILPNYGDRSHLSPGFRGGVTPDRFPWEGKLLWHNAGGYCRESESLRFHPKPPAELAKGGLRGLPVRSHELRQGDITGGKCKVNWAKTCLPTSQGGLGVLSLDKFTRALRLRWLWNEWRDPSKPWVGLETPCDGVDRDLFAASTKITVGDGNTTRFWDSAWINGQRPKDLMPLVYEISKNRKKSLRQGKEDDSWVHDLTLDAGSSITINLLDQLVRLWEAVRNVHLDSEEPDQIVWKFTSSGHYTASSAYHAQCLGAPNTNFNSLIWKVWAPGKCKFHAWLIIQNRVWTSDRLATRGWRNNGHCPLCRCDTETALHLVAMCRYTKRIWRLVATWAGYQQFEPAQWEEARSVHQWWESLANTPGIPKKGLRSLILLVVWEIWKERNRRIFDHKEMATGVLLAKIKEEASLWALAGAKRLRDLIPHSV</sequence>
<feature type="compositionally biased region" description="Pro residues" evidence="1">
    <location>
        <begin position="558"/>
        <end position="574"/>
    </location>
</feature>
<feature type="compositionally biased region" description="Low complexity" evidence="1">
    <location>
        <begin position="79"/>
        <end position="89"/>
    </location>
</feature>
<name>Q10NG4_ORYSJ</name>
<feature type="compositionally biased region" description="Basic and acidic residues" evidence="1">
    <location>
        <begin position="615"/>
        <end position="632"/>
    </location>
</feature>
<feature type="compositionally biased region" description="Basic and acidic residues" evidence="1">
    <location>
        <begin position="59"/>
        <end position="69"/>
    </location>
</feature>
<reference evidence="5" key="2">
    <citation type="journal article" date="2008" name="Nucleic Acids Res.">
        <title>The rice annotation project database (RAP-DB): 2008 update.</title>
        <authorList>
            <consortium name="The rice annotation project (RAP)"/>
        </authorList>
    </citation>
    <scope>GENOME REANNOTATION</scope>
    <source>
        <strain evidence="5">cv. Nipponbare</strain>
    </source>
</reference>
<feature type="domain" description="Retrotransposon gag" evidence="2">
    <location>
        <begin position="275"/>
        <end position="365"/>
    </location>
</feature>
<proteinExistence type="predicted"/>
<dbReference type="InterPro" id="IPR026960">
    <property type="entry name" value="RVT-Znf"/>
</dbReference>